<feature type="non-terminal residue" evidence="1">
    <location>
        <position position="1"/>
    </location>
</feature>
<reference evidence="1" key="1">
    <citation type="journal article" date="2014" name="Front. Microbiol.">
        <title>High frequency of phylogenetically diverse reductive dehalogenase-homologous genes in deep subseafloor sedimentary metagenomes.</title>
        <authorList>
            <person name="Kawai M."/>
            <person name="Futagami T."/>
            <person name="Toyoda A."/>
            <person name="Takaki Y."/>
            <person name="Nishi S."/>
            <person name="Hori S."/>
            <person name="Arai W."/>
            <person name="Tsubouchi T."/>
            <person name="Morono Y."/>
            <person name="Uchiyama I."/>
            <person name="Ito T."/>
            <person name="Fujiyama A."/>
            <person name="Inagaki F."/>
            <person name="Takami H."/>
        </authorList>
    </citation>
    <scope>NUCLEOTIDE SEQUENCE</scope>
    <source>
        <strain evidence="1">Expedition CK06-06</strain>
    </source>
</reference>
<evidence type="ECO:0000313" key="1">
    <source>
        <dbReference type="EMBL" id="GAH13715.1"/>
    </source>
</evidence>
<dbReference type="AlphaFoldDB" id="X1DZV2"/>
<proteinExistence type="predicted"/>
<dbReference type="EMBL" id="BART01030059">
    <property type="protein sequence ID" value="GAH13715.1"/>
    <property type="molecule type" value="Genomic_DNA"/>
</dbReference>
<name>X1DZV2_9ZZZZ</name>
<protein>
    <submittedName>
        <fullName evidence="1">Uncharacterized protein</fullName>
    </submittedName>
</protein>
<gene>
    <name evidence="1" type="ORF">S01H4_52578</name>
</gene>
<comment type="caution">
    <text evidence="1">The sequence shown here is derived from an EMBL/GenBank/DDBJ whole genome shotgun (WGS) entry which is preliminary data.</text>
</comment>
<accession>X1DZV2</accession>
<sequence length="38" mass="4327">GMAIFIILLDEKDYIAYSETEPRGIKSLEDLTLLAIRD</sequence>
<organism evidence="1">
    <name type="scientific">marine sediment metagenome</name>
    <dbReference type="NCBI Taxonomy" id="412755"/>
    <lineage>
        <taxon>unclassified sequences</taxon>
        <taxon>metagenomes</taxon>
        <taxon>ecological metagenomes</taxon>
    </lineage>
</organism>